<name>A0A3P9LRT4_ORYLA</name>
<dbReference type="GO" id="GO:0031267">
    <property type="term" value="F:small GTPase binding"/>
    <property type="evidence" value="ECO:0007669"/>
    <property type="project" value="InterPro"/>
</dbReference>
<evidence type="ECO:0000313" key="8">
    <source>
        <dbReference type="Ensembl" id="ENSORLP00020023425.1"/>
    </source>
</evidence>
<feature type="region of interest" description="Disordered" evidence="4">
    <location>
        <begin position="1"/>
        <end position="34"/>
    </location>
</feature>
<dbReference type="SMART" id="SM01139">
    <property type="entry name" value="Drf_FH3"/>
    <property type="match status" value="1"/>
</dbReference>
<evidence type="ECO:0000259" key="7">
    <source>
        <dbReference type="PROSITE" id="PS51444"/>
    </source>
</evidence>
<reference key="1">
    <citation type="journal article" date="2007" name="Nature">
        <title>The medaka draft genome and insights into vertebrate genome evolution.</title>
        <authorList>
            <person name="Kasahara M."/>
            <person name="Naruse K."/>
            <person name="Sasaki S."/>
            <person name="Nakatani Y."/>
            <person name="Qu W."/>
            <person name="Ahsan B."/>
            <person name="Yamada T."/>
            <person name="Nagayasu Y."/>
            <person name="Doi K."/>
            <person name="Kasai Y."/>
            <person name="Jindo T."/>
            <person name="Kobayashi D."/>
            <person name="Shimada A."/>
            <person name="Toyoda A."/>
            <person name="Kuroki Y."/>
            <person name="Fujiyama A."/>
            <person name="Sasaki T."/>
            <person name="Shimizu A."/>
            <person name="Asakawa S."/>
            <person name="Shimizu N."/>
            <person name="Hashimoto S."/>
            <person name="Yang J."/>
            <person name="Lee Y."/>
            <person name="Matsushima K."/>
            <person name="Sugano S."/>
            <person name="Sakaizumi M."/>
            <person name="Narita T."/>
            <person name="Ohishi K."/>
            <person name="Haga S."/>
            <person name="Ohta F."/>
            <person name="Nomoto H."/>
            <person name="Nogata K."/>
            <person name="Morishita T."/>
            <person name="Endo T."/>
            <person name="Shin-I T."/>
            <person name="Takeda H."/>
            <person name="Morishita S."/>
            <person name="Kohara Y."/>
        </authorList>
    </citation>
    <scope>NUCLEOTIDE SEQUENCE [LARGE SCALE GENOMIC DNA]</scope>
    <source>
        <strain>Hd-rR</strain>
    </source>
</reference>
<feature type="region of interest" description="Disordered" evidence="4">
    <location>
        <begin position="1024"/>
        <end position="1047"/>
    </location>
</feature>
<reference evidence="8 9" key="2">
    <citation type="submission" date="2017-04" db="EMBL/GenBank/DDBJ databases">
        <title>CpG methylation of centromeres and impact of large insertions on vertebrate speciation.</title>
        <authorList>
            <person name="Ichikawa K."/>
            <person name="Yoshimura J."/>
            <person name="Morishita S."/>
        </authorList>
    </citation>
    <scope>NUCLEOTIDE SEQUENCE</scope>
    <source>
        <strain evidence="8 9">HNI</strain>
    </source>
</reference>
<sequence length="1121" mass="127027">MDQASGGEDPSKPSKKKSSEDEGKNKKLNIHIKTLADDMRDRITSFRKTGMKKEKPLIQHPTDPLSPQTELPIPQPLFDDRSMNLSEKEINDLFEKMMEDMNLNEERKAPLRGKDLSTKREMVVQYISATAKSITGSKVAGGLRNSKHECTLSSQEYVHELRSGISEEKLLNCLESLRVSLTSNPVSWVNNFGHEGLGLLLDALEKLLDKKQQESIDKRNQHKLIQCLKAFMNNKDGLQKILGDERSLLLLARAIDPKQTSMMTEIVKILSAVCIIGEENILDKILAAMTIAAERNSKERFAPIVEGLENHEAQQLQVACMQLINALVTSPDDLDFRIHLRNEFLRCGLKKILPELKETEELDIQLKVFNENKEEDSIELSHRLEDIRAEMDDMNEVYHLLSNMVKDTASEPYLLSVLQHLLLIRNDYYIRPQYYKVIEESVAQIVLHRSGMDPDFGYSRRLEMDFTHLIDQCVDKAKVEESEQKAAEYSKKFDEEFSARQEAQAECQKLEEKIKEFQTKMQALEAQIAAGPAAAGAPPPPPLPGAAAPPPPPPPPPPGGCPPPPPPPLPGQASIPPPPPPPPPPGGGPPPPPGCGPPPPPPPFGGLGGPPPPPSAPVVKLPYGLEPKKTYKPENVMKRVNWTKIVPQEMSENCFWIKVKEEKFENPDLFAQLSLCFSSQSKAKKDFSDETDDKVPQFKKKAKELRILDAKTAQNLSIFLGSFRLPYEEIRDIVLQVDEERLSESLIQNLIKNLPEQKELNALAELKSEYEELVESEQFGIVMSSVKLLRPRLNGILFKLTFEEQVSNIRPDIMNVTFACEEVKKSDSFSKFLELVLLVGNYMNAGSRNAQTFGFNISFLCKLRDTKSISHSTTLLHFLAEKCEDSYPEIMRFPDELEHVESASKVSAEILKGSLTSMERHIQRLENDIENFPKTDDEQDKFVDKMSGFSKHAREQYEKLSTMHKNMQKLYESIGSYFAFDPHSVSVEDFFGELANFRMLFMEAVKENHKKREVEEKIKRAKLAKEKAEREKQERQQKKKQLIDMNKEGDETGVMDCLMEALQSGAAFRDRRKRTPRNGDQSPSSPASRWPGANYGNRTLDNRRAVLERSRSRHNTNYQAR</sequence>
<dbReference type="Ensembl" id="ENSORLT00020009577.1">
    <property type="protein sequence ID" value="ENSORLP00020023425.1"/>
    <property type="gene ID" value="ENSORLG00020004308.1"/>
</dbReference>
<accession>A0A3P9LRT4</accession>
<dbReference type="SMART" id="SM00498">
    <property type="entry name" value="FH2"/>
    <property type="match status" value="1"/>
</dbReference>
<dbReference type="Pfam" id="PF06371">
    <property type="entry name" value="Drf_GBD"/>
    <property type="match status" value="1"/>
</dbReference>
<dbReference type="AlphaFoldDB" id="A0A3P9LRT4"/>
<protein>
    <submittedName>
        <fullName evidence="8">Diaphanous-related formin 2</fullName>
    </submittedName>
</protein>
<dbReference type="Gene3D" id="1.25.10.10">
    <property type="entry name" value="Leucine-rich Repeat Variant"/>
    <property type="match status" value="1"/>
</dbReference>
<dbReference type="FunFam" id="1.25.10.10:FF:000033">
    <property type="entry name" value="Diaphanous related formin 2"/>
    <property type="match status" value="1"/>
</dbReference>
<organism evidence="8 9">
    <name type="scientific">Oryzias latipes</name>
    <name type="common">Japanese rice fish</name>
    <name type="synonym">Japanese killifish</name>
    <dbReference type="NCBI Taxonomy" id="8090"/>
    <lineage>
        <taxon>Eukaryota</taxon>
        <taxon>Metazoa</taxon>
        <taxon>Chordata</taxon>
        <taxon>Craniata</taxon>
        <taxon>Vertebrata</taxon>
        <taxon>Euteleostomi</taxon>
        <taxon>Actinopterygii</taxon>
        <taxon>Neopterygii</taxon>
        <taxon>Teleostei</taxon>
        <taxon>Neoteleostei</taxon>
        <taxon>Acanthomorphata</taxon>
        <taxon>Ovalentaria</taxon>
        <taxon>Atherinomorphae</taxon>
        <taxon>Beloniformes</taxon>
        <taxon>Adrianichthyidae</taxon>
        <taxon>Oryziinae</taxon>
        <taxon>Oryzias</taxon>
    </lineage>
</organism>
<dbReference type="InterPro" id="IPR051412">
    <property type="entry name" value="Formin_Homology_Diaphanous_sf"/>
</dbReference>
<comment type="similarity">
    <text evidence="1">Belongs to the formin homology family. Diaphanous subfamily.</text>
</comment>
<feature type="region of interest" description="Disordered" evidence="4">
    <location>
        <begin position="531"/>
        <end position="621"/>
    </location>
</feature>
<dbReference type="GO" id="GO:0003779">
    <property type="term" value="F:actin binding"/>
    <property type="evidence" value="ECO:0007669"/>
    <property type="project" value="InterPro"/>
</dbReference>
<dbReference type="Gene3D" id="1.20.58.630">
    <property type="match status" value="1"/>
</dbReference>
<dbReference type="InterPro" id="IPR010472">
    <property type="entry name" value="FH3_dom"/>
</dbReference>
<dbReference type="Pfam" id="PF06367">
    <property type="entry name" value="Drf_FH3"/>
    <property type="match status" value="1"/>
</dbReference>
<dbReference type="FunFam" id="1.10.20.40:FF:000001">
    <property type="entry name" value="Diaphanous related formin 2"/>
    <property type="match status" value="1"/>
</dbReference>
<evidence type="ECO:0000256" key="1">
    <source>
        <dbReference type="ARBA" id="ARBA00008214"/>
    </source>
</evidence>
<dbReference type="Proteomes" id="UP000265180">
    <property type="component" value="Chromosome 10"/>
</dbReference>
<dbReference type="SUPFAM" id="SSF48371">
    <property type="entry name" value="ARM repeat"/>
    <property type="match status" value="1"/>
</dbReference>
<reference evidence="8" key="3">
    <citation type="submission" date="2025-08" db="UniProtKB">
        <authorList>
            <consortium name="Ensembl"/>
        </authorList>
    </citation>
    <scope>IDENTIFICATION</scope>
    <source>
        <strain evidence="8">HNI</strain>
    </source>
</reference>
<dbReference type="InterPro" id="IPR016024">
    <property type="entry name" value="ARM-type_fold"/>
</dbReference>
<feature type="domain" description="FH2" evidence="7">
    <location>
        <begin position="627"/>
        <end position="1027"/>
    </location>
</feature>
<dbReference type="FunFam" id="1.10.238.150:FF:000002">
    <property type="entry name" value="protein diaphanous homolog 2 isoform X2"/>
    <property type="match status" value="1"/>
</dbReference>
<evidence type="ECO:0000256" key="4">
    <source>
        <dbReference type="SAM" id="MobiDB-lite"/>
    </source>
</evidence>
<evidence type="ECO:0000259" key="6">
    <source>
        <dbReference type="PROSITE" id="PS51232"/>
    </source>
</evidence>
<dbReference type="PROSITE" id="PS51444">
    <property type="entry name" value="FH2"/>
    <property type="match status" value="1"/>
</dbReference>
<dbReference type="InterPro" id="IPR010473">
    <property type="entry name" value="GTPase-bd"/>
</dbReference>
<dbReference type="PROSITE" id="PS51231">
    <property type="entry name" value="DAD"/>
    <property type="match status" value="1"/>
</dbReference>
<proteinExistence type="inferred from homology"/>
<evidence type="ECO:0000256" key="3">
    <source>
        <dbReference type="SAM" id="Coils"/>
    </source>
</evidence>
<dbReference type="Gene3D" id="6.10.30.30">
    <property type="match status" value="1"/>
</dbReference>
<dbReference type="Gene3D" id="1.10.238.150">
    <property type="entry name" value="Formin, FH3 diaphanous domain"/>
    <property type="match status" value="1"/>
</dbReference>
<feature type="compositionally biased region" description="Pro residues" evidence="4">
    <location>
        <begin position="537"/>
        <end position="616"/>
    </location>
</feature>
<dbReference type="PANTHER" id="PTHR45691">
    <property type="entry name" value="PROTEIN DIAPHANOUS"/>
    <property type="match status" value="1"/>
</dbReference>
<dbReference type="Gene3D" id="1.10.20.40">
    <property type="entry name" value="Formin, diaphanous GTPase-binding domain"/>
    <property type="match status" value="1"/>
</dbReference>
<feature type="region of interest" description="Disordered" evidence="4">
    <location>
        <begin position="1066"/>
        <end position="1121"/>
    </location>
</feature>
<evidence type="ECO:0000256" key="2">
    <source>
        <dbReference type="ARBA" id="ARBA00023054"/>
    </source>
</evidence>
<dbReference type="Pfam" id="PF02181">
    <property type="entry name" value="FH2"/>
    <property type="match status" value="1"/>
</dbReference>
<dbReference type="InterPro" id="IPR044933">
    <property type="entry name" value="DIA_GBD_sf"/>
</dbReference>
<feature type="compositionally biased region" description="Basic and acidic residues" evidence="4">
    <location>
        <begin position="9"/>
        <end position="25"/>
    </location>
</feature>
<dbReference type="SMART" id="SM01140">
    <property type="entry name" value="Drf_GBD"/>
    <property type="match status" value="1"/>
</dbReference>
<dbReference type="InterPro" id="IPR042201">
    <property type="entry name" value="FH2_Formin_sf"/>
</dbReference>
<dbReference type="SUPFAM" id="SSF101447">
    <property type="entry name" value="Formin homology 2 domain (FH2 domain)"/>
    <property type="match status" value="1"/>
</dbReference>
<evidence type="ECO:0000259" key="5">
    <source>
        <dbReference type="PROSITE" id="PS51231"/>
    </source>
</evidence>
<dbReference type="InterPro" id="IPR014767">
    <property type="entry name" value="DAD_dom"/>
</dbReference>
<dbReference type="GO" id="GO:0030036">
    <property type="term" value="P:actin cytoskeleton organization"/>
    <property type="evidence" value="ECO:0007669"/>
    <property type="project" value="InterPro"/>
</dbReference>
<evidence type="ECO:0000313" key="9">
    <source>
        <dbReference type="Proteomes" id="UP000265180"/>
    </source>
</evidence>
<dbReference type="InterPro" id="IPR014768">
    <property type="entry name" value="GBD/FH3_dom"/>
</dbReference>
<feature type="compositionally biased region" description="Basic and acidic residues" evidence="4">
    <location>
        <begin position="1100"/>
        <end position="1110"/>
    </location>
</feature>
<feature type="coiled-coil region" evidence="3">
    <location>
        <begin position="493"/>
        <end position="527"/>
    </location>
</feature>
<feature type="domain" description="GBD/FH3" evidence="6">
    <location>
        <begin position="82"/>
        <end position="453"/>
    </location>
</feature>
<reference evidence="8" key="4">
    <citation type="submission" date="2025-09" db="UniProtKB">
        <authorList>
            <consortium name="Ensembl"/>
        </authorList>
    </citation>
    <scope>IDENTIFICATION</scope>
    <source>
        <strain evidence="8">HNI</strain>
    </source>
</reference>
<feature type="compositionally biased region" description="Polar residues" evidence="4">
    <location>
        <begin position="1078"/>
        <end position="1087"/>
    </location>
</feature>
<dbReference type="InterPro" id="IPR015425">
    <property type="entry name" value="FH2_Formin"/>
</dbReference>
<dbReference type="PANTHER" id="PTHR45691:SF3">
    <property type="entry name" value="PROTEIN DIAPHANOUS HOMOLOG 2"/>
    <property type="match status" value="1"/>
</dbReference>
<keyword evidence="2 3" id="KW-0175">Coiled coil</keyword>
<dbReference type="InterPro" id="IPR011989">
    <property type="entry name" value="ARM-like"/>
</dbReference>
<dbReference type="Gene3D" id="1.20.58.2220">
    <property type="entry name" value="Formin, FH2 domain"/>
    <property type="match status" value="1"/>
</dbReference>
<feature type="domain" description="DAD" evidence="5">
    <location>
        <begin position="1050"/>
        <end position="1080"/>
    </location>
</feature>
<dbReference type="PROSITE" id="PS51232">
    <property type="entry name" value="GBD_FH3"/>
    <property type="match status" value="1"/>
</dbReference>